<keyword evidence="2" id="KW-1185">Reference proteome</keyword>
<organism evidence="1 2">
    <name type="scientific">Acetobacter aceti</name>
    <dbReference type="NCBI Taxonomy" id="435"/>
    <lineage>
        <taxon>Bacteria</taxon>
        <taxon>Pseudomonadati</taxon>
        <taxon>Pseudomonadota</taxon>
        <taxon>Alphaproteobacteria</taxon>
        <taxon>Acetobacterales</taxon>
        <taxon>Acetobacteraceae</taxon>
        <taxon>Acetobacter</taxon>
        <taxon>Acetobacter subgen. Acetobacter</taxon>
    </lineage>
</organism>
<name>A0A1U9KIE0_ACEAC</name>
<sequence length="156" mass="17963">MPDAESNAATYLTLDGKVFIAPQFAIAYDKELKNGGSCPDFVALDLPKKEIIIVEVSEASSITSLIKKITERKNRWYIPAIEILQKNKIIDESWHPPRFLGIIREEILVKTRNKFQDDADVAFISVEDTAFPWKYWNQRMEKGIANKENQETIFNQ</sequence>
<gene>
    <name evidence="1" type="ORF">A0U92_13275</name>
</gene>
<evidence type="ECO:0000313" key="1">
    <source>
        <dbReference type="EMBL" id="AQS85582.1"/>
    </source>
</evidence>
<evidence type="ECO:0008006" key="3">
    <source>
        <dbReference type="Google" id="ProtNLM"/>
    </source>
</evidence>
<reference evidence="1 2" key="1">
    <citation type="submission" date="2016-03" db="EMBL/GenBank/DDBJ databases">
        <title>Acetic acid bacteria sequencing.</title>
        <authorList>
            <person name="Brandt J."/>
            <person name="Jakob F."/>
            <person name="Vogel R.F."/>
        </authorList>
    </citation>
    <scope>NUCLEOTIDE SEQUENCE [LARGE SCALE GENOMIC DNA]</scope>
    <source>
        <strain evidence="1 2">TMW2.1153</strain>
    </source>
</reference>
<accession>A0A1U9KIE0</accession>
<dbReference type="Proteomes" id="UP000188937">
    <property type="component" value="Chromosome"/>
</dbReference>
<dbReference type="KEGG" id="aace:A0U92_13275"/>
<dbReference type="RefSeq" id="WP_077813633.1">
    <property type="nucleotide sequence ID" value="NZ_CP014692.1"/>
</dbReference>
<proteinExistence type="predicted"/>
<protein>
    <recommendedName>
        <fullName evidence="3">BsuBI/PstI restriction endonuclease domain-containing protein</fullName>
    </recommendedName>
</protein>
<dbReference type="AlphaFoldDB" id="A0A1U9KIE0"/>
<dbReference type="EMBL" id="CP014692">
    <property type="protein sequence ID" value="AQS85582.1"/>
    <property type="molecule type" value="Genomic_DNA"/>
</dbReference>
<evidence type="ECO:0000313" key="2">
    <source>
        <dbReference type="Proteomes" id="UP000188937"/>
    </source>
</evidence>
<dbReference type="OrthoDB" id="7225870at2"/>